<name>A0ACA9RRC5_9GLOM</name>
<reference evidence="1" key="1">
    <citation type="submission" date="2021-06" db="EMBL/GenBank/DDBJ databases">
        <authorList>
            <person name="Kallberg Y."/>
            <person name="Tangrot J."/>
            <person name="Rosling A."/>
        </authorList>
    </citation>
    <scope>NUCLEOTIDE SEQUENCE</scope>
    <source>
        <strain evidence="1">MA461A</strain>
    </source>
</reference>
<sequence>MEDNDDRIERTSILTIIEDQFVEQTSQSKFDVYIVDSIGDFAAMERLGIRMETYNLSFLSDINATTGL</sequence>
<dbReference type="EMBL" id="CAJVQC010067378">
    <property type="protein sequence ID" value="CAG8807195.1"/>
    <property type="molecule type" value="Genomic_DNA"/>
</dbReference>
<keyword evidence="2" id="KW-1185">Reference proteome</keyword>
<evidence type="ECO:0000313" key="2">
    <source>
        <dbReference type="Proteomes" id="UP000789920"/>
    </source>
</evidence>
<protein>
    <submittedName>
        <fullName evidence="1">35238_t:CDS:1</fullName>
    </submittedName>
</protein>
<gene>
    <name evidence="1" type="ORF">RPERSI_LOCUS22339</name>
</gene>
<feature type="non-terminal residue" evidence="1">
    <location>
        <position position="68"/>
    </location>
</feature>
<accession>A0ACA9RRC5</accession>
<dbReference type="Proteomes" id="UP000789920">
    <property type="component" value="Unassembled WGS sequence"/>
</dbReference>
<comment type="caution">
    <text evidence="1">The sequence shown here is derived from an EMBL/GenBank/DDBJ whole genome shotgun (WGS) entry which is preliminary data.</text>
</comment>
<proteinExistence type="predicted"/>
<evidence type="ECO:0000313" key="1">
    <source>
        <dbReference type="EMBL" id="CAG8807195.1"/>
    </source>
</evidence>
<organism evidence="1 2">
    <name type="scientific">Racocetra persica</name>
    <dbReference type="NCBI Taxonomy" id="160502"/>
    <lineage>
        <taxon>Eukaryota</taxon>
        <taxon>Fungi</taxon>
        <taxon>Fungi incertae sedis</taxon>
        <taxon>Mucoromycota</taxon>
        <taxon>Glomeromycotina</taxon>
        <taxon>Glomeromycetes</taxon>
        <taxon>Diversisporales</taxon>
        <taxon>Gigasporaceae</taxon>
        <taxon>Racocetra</taxon>
    </lineage>
</organism>